<feature type="compositionally biased region" description="Polar residues" evidence="1">
    <location>
        <begin position="132"/>
        <end position="146"/>
    </location>
</feature>
<name>T1KS80_TETUR</name>
<dbReference type="Proteomes" id="UP000015104">
    <property type="component" value="Unassembled WGS sequence"/>
</dbReference>
<feature type="transmembrane region" description="Helical" evidence="2">
    <location>
        <begin position="228"/>
        <end position="249"/>
    </location>
</feature>
<dbReference type="HOGENOM" id="CLU_035551_0_0_1"/>
<keyword evidence="2" id="KW-0812">Transmembrane</keyword>
<dbReference type="PANTHER" id="PTHR31193">
    <property type="entry name" value="TRANSMEMBRANE PROTEIN C9ORF91"/>
    <property type="match status" value="1"/>
</dbReference>
<dbReference type="STRING" id="32264.T1KS80"/>
<reference evidence="4" key="1">
    <citation type="submission" date="2011-08" db="EMBL/GenBank/DDBJ databases">
        <authorList>
            <person name="Rombauts S."/>
        </authorList>
    </citation>
    <scope>NUCLEOTIDE SEQUENCE</scope>
    <source>
        <strain evidence="4">London</strain>
    </source>
</reference>
<dbReference type="OrthoDB" id="8250049at2759"/>
<evidence type="ECO:0000256" key="1">
    <source>
        <dbReference type="SAM" id="MobiDB-lite"/>
    </source>
</evidence>
<organism evidence="3 4">
    <name type="scientific">Tetranychus urticae</name>
    <name type="common">Two-spotted spider mite</name>
    <dbReference type="NCBI Taxonomy" id="32264"/>
    <lineage>
        <taxon>Eukaryota</taxon>
        <taxon>Metazoa</taxon>
        <taxon>Ecdysozoa</taxon>
        <taxon>Arthropoda</taxon>
        <taxon>Chelicerata</taxon>
        <taxon>Arachnida</taxon>
        <taxon>Acari</taxon>
        <taxon>Acariformes</taxon>
        <taxon>Trombidiformes</taxon>
        <taxon>Prostigmata</taxon>
        <taxon>Eleutherengona</taxon>
        <taxon>Raphignathae</taxon>
        <taxon>Tetranychoidea</taxon>
        <taxon>Tetranychidae</taxon>
        <taxon>Tetranychus</taxon>
    </lineage>
</organism>
<dbReference type="AlphaFoldDB" id="T1KS80"/>
<proteinExistence type="predicted"/>
<dbReference type="EnsemblMetazoa" id="tetur19g02180.1">
    <property type="protein sequence ID" value="tetur19g02180.1"/>
    <property type="gene ID" value="tetur19g02180"/>
</dbReference>
<accession>T1KS80</accession>
<feature type="transmembrane region" description="Helical" evidence="2">
    <location>
        <begin position="255"/>
        <end position="278"/>
    </location>
</feature>
<dbReference type="OMA" id="CCGVNCM"/>
<dbReference type="eggNOG" id="ENOG502QVSM">
    <property type="taxonomic scope" value="Eukaryota"/>
</dbReference>
<sequence>MTMVINGEAESVGPSLMPQPRKNWTSFDKDEGINQSSVETDSSDQTVATLEPSQTLQINREKDSPSRIIGEKGSFSESKLSLSPSSSSITTTSNRVNNNLKQIALNIEDLPSNKYSNSSSIPDLPSTSSPSADNVNSNTNESQLSSEMQTIPLKQMSRSPSKSFNNGDVIVSLMPLNNHCAWLTPATFKPELVPEELMESSLQLTVEDYVGAMQTLVNDYRFNLYIIFYKRVMVVWVVLGFIILLSLLFSGARGLPLFAGGIVWLIVNAFGVFFSMWIKCKLMRMLERCIARVNEIFYKNNILLGVDDKGKISCHKINLVFVFFDSTYCIKYLNDLIANEERSRETSNQITMPNLNHLRSDIDATDIIVTGSTPTKYSQREKFGEKLLLRYSQRWIRDHNRSRATLTVPLYPDGTDFTPISPRHCATSRCPCQYIEEHLKFKPLTKCSLKELFC</sequence>
<dbReference type="InterPro" id="IPR028054">
    <property type="entry name" value="DUF4481"/>
</dbReference>
<keyword evidence="2" id="KW-0472">Membrane</keyword>
<feature type="region of interest" description="Disordered" evidence="1">
    <location>
        <begin position="1"/>
        <end position="94"/>
    </location>
</feature>
<feature type="region of interest" description="Disordered" evidence="1">
    <location>
        <begin position="114"/>
        <end position="146"/>
    </location>
</feature>
<gene>
    <name evidence="3" type="primary">107366734</name>
</gene>
<keyword evidence="4" id="KW-1185">Reference proteome</keyword>
<evidence type="ECO:0008006" key="5">
    <source>
        <dbReference type="Google" id="ProtNLM"/>
    </source>
</evidence>
<evidence type="ECO:0000313" key="3">
    <source>
        <dbReference type="EnsemblMetazoa" id="tetur19g02180.1"/>
    </source>
</evidence>
<keyword evidence="2" id="KW-1133">Transmembrane helix</keyword>
<protein>
    <recommendedName>
        <fullName evidence="5">Transmembrane protein 268</fullName>
    </recommendedName>
</protein>
<dbReference type="KEGG" id="tut:107366734"/>
<dbReference type="PANTHER" id="PTHR31193:SF1">
    <property type="entry name" value="TRANSMEMBRANE PROTEIN 268"/>
    <property type="match status" value="1"/>
</dbReference>
<dbReference type="EMBL" id="CAEY01000423">
    <property type="status" value="NOT_ANNOTATED_CDS"/>
    <property type="molecule type" value="Genomic_DNA"/>
</dbReference>
<evidence type="ECO:0000256" key="2">
    <source>
        <dbReference type="SAM" id="Phobius"/>
    </source>
</evidence>
<reference evidence="3" key="2">
    <citation type="submission" date="2015-06" db="UniProtKB">
        <authorList>
            <consortium name="EnsemblMetazoa"/>
        </authorList>
    </citation>
    <scope>IDENTIFICATION</scope>
</reference>
<feature type="compositionally biased region" description="Low complexity" evidence="1">
    <location>
        <begin position="116"/>
        <end position="131"/>
    </location>
</feature>
<dbReference type="Pfam" id="PF14800">
    <property type="entry name" value="DUF4481"/>
    <property type="match status" value="1"/>
</dbReference>
<feature type="compositionally biased region" description="Low complexity" evidence="1">
    <location>
        <begin position="75"/>
        <end position="93"/>
    </location>
</feature>
<feature type="compositionally biased region" description="Polar residues" evidence="1">
    <location>
        <begin position="33"/>
        <end position="58"/>
    </location>
</feature>
<evidence type="ECO:0000313" key="4">
    <source>
        <dbReference type="Proteomes" id="UP000015104"/>
    </source>
</evidence>